<evidence type="ECO:0000256" key="6">
    <source>
        <dbReference type="SAM" id="MobiDB-lite"/>
    </source>
</evidence>
<feature type="compositionally biased region" description="Acidic residues" evidence="6">
    <location>
        <begin position="43"/>
        <end position="57"/>
    </location>
</feature>
<evidence type="ECO:0000256" key="4">
    <source>
        <dbReference type="ARBA" id="ARBA00023242"/>
    </source>
</evidence>
<keyword evidence="3" id="KW-0175">Coiled coil</keyword>
<dbReference type="EMBL" id="KV428094">
    <property type="protein sequence ID" value="KZT36963.1"/>
    <property type="molecule type" value="Genomic_DNA"/>
</dbReference>
<evidence type="ECO:0000256" key="3">
    <source>
        <dbReference type="ARBA" id="ARBA00023054"/>
    </source>
</evidence>
<feature type="region of interest" description="Disordered" evidence="6">
    <location>
        <begin position="448"/>
        <end position="497"/>
    </location>
</feature>
<dbReference type="InterPro" id="IPR011501">
    <property type="entry name" value="Noc3_N"/>
</dbReference>
<evidence type="ECO:0000259" key="8">
    <source>
        <dbReference type="Pfam" id="PF07540"/>
    </source>
</evidence>
<dbReference type="Pfam" id="PF07540">
    <property type="entry name" value="NOC3p"/>
    <property type="match status" value="1"/>
</dbReference>
<keyword evidence="4" id="KW-0539">Nucleus</keyword>
<feature type="region of interest" description="Disordered" evidence="6">
    <location>
        <begin position="84"/>
        <end position="153"/>
    </location>
</feature>
<accession>A0A166C191</accession>
<feature type="region of interest" description="Disordered" evidence="6">
    <location>
        <begin position="1"/>
        <end position="57"/>
    </location>
</feature>
<evidence type="ECO:0000256" key="5">
    <source>
        <dbReference type="PIRNR" id="PIRNR028977"/>
    </source>
</evidence>
<evidence type="ECO:0000256" key="1">
    <source>
        <dbReference type="ARBA" id="ARBA00004604"/>
    </source>
</evidence>
<dbReference type="GO" id="GO:0042254">
    <property type="term" value="P:ribosome biogenesis"/>
    <property type="evidence" value="ECO:0007669"/>
    <property type="project" value="UniProtKB-KW"/>
</dbReference>
<feature type="compositionally biased region" description="Basic and acidic residues" evidence="6">
    <location>
        <begin position="465"/>
        <end position="474"/>
    </location>
</feature>
<dbReference type="PIRSF" id="PIRSF028977">
    <property type="entry name" value="Nucleolar_complex_p3"/>
    <property type="match status" value="1"/>
</dbReference>
<evidence type="ECO:0000313" key="10">
    <source>
        <dbReference type="Proteomes" id="UP000076798"/>
    </source>
</evidence>
<comment type="subcellular location">
    <subcellularLocation>
        <location evidence="1 5">Nucleus</location>
        <location evidence="1 5">Nucleolus</location>
    </subcellularLocation>
</comment>
<dbReference type="GO" id="GO:0005730">
    <property type="term" value="C:nucleolus"/>
    <property type="evidence" value="ECO:0007669"/>
    <property type="project" value="UniProtKB-SubCell"/>
</dbReference>
<dbReference type="GO" id="GO:0006270">
    <property type="term" value="P:DNA replication initiation"/>
    <property type="evidence" value="ECO:0007669"/>
    <property type="project" value="TreeGrafter"/>
</dbReference>
<sequence length="791" mass="88053">MPSKVLGKRPASFQKRSERENKKAKVVKPVKASERKTIPIPEAPEDDDESGLSEQDLEFFAEGTSATKFLQNLDKTAIARSKNEQARLHALHKPIRQSNDREDSLPSIDSDDDEKSQYSWSSAVSSDESNHDSDVEQDYETKARPRRDSWDSDKSDIVERLPIKLADGSLQKVGEIRLARENSPSESEEESDEAGPSTPPPPVEDVSTGARFGRPSVISVISLTSRKARVQAAKDQLGSICQDIISDPENSLGLLRRLHTFSLPKISTPTQPDPVTNDIIIRKLAFLSQMAVFKDIIPGYRVRSLTDAEKAEKVSQLVSRTREWEQGLVSVYQSYLRSLEAEIKAKGELAEVALQCMCTLLVEATHFNFRINIMSCVVSRLSKKSWDESSELCLQSLITVFKNDLTGLPSLEAVRLLNRMIKERHFNVHPNVLSCLLHLRLKSELSVRASRSHADKPGAGTGSEKPGHSNVNDRRHGRGKNGPKTHLSKKAKKALKENKEIEKEMREAAAEVDKEERAATQTETLKLLFVLYFSILKNHSPKSTLTLLPPALEGISKFAHLVNVDFFKDLLATLREIITRLRERENDADRSESENVDNTAALRLQLLCVATASELLSGQGEALNIDLDDFVNHLYTLIIPFSITIGIEDRPLQSQSQSRTKTSGASQSQSCADLFFRCLTLMFHSRSSNSNHPSWRCAAFAKRLAIASLSLPPASAARAIDSIRVLLAKHTTLDALLSTVDRASNGVYRPFVDDPQLSNAFASSFYELHMLCTTHCDPRVRKEALRLASSS</sequence>
<dbReference type="Proteomes" id="UP000076798">
    <property type="component" value="Unassembled WGS sequence"/>
</dbReference>
<dbReference type="STRING" id="1314776.A0A166C191"/>
<dbReference type="OrthoDB" id="10263597at2759"/>
<protein>
    <recommendedName>
        <fullName evidence="5">Nucleolar complex-associated protein 3</fullName>
    </recommendedName>
</protein>
<feature type="region of interest" description="Disordered" evidence="6">
    <location>
        <begin position="174"/>
        <end position="210"/>
    </location>
</feature>
<dbReference type="PANTHER" id="PTHR14428">
    <property type="entry name" value="NUCLEOLAR COMPLEX PROTEIN 3"/>
    <property type="match status" value="1"/>
</dbReference>
<dbReference type="InterPro" id="IPR016903">
    <property type="entry name" value="Nucleolar_cplx-assoc_3"/>
</dbReference>
<organism evidence="9 10">
    <name type="scientific">Sistotremastrum suecicum HHB10207 ss-3</name>
    <dbReference type="NCBI Taxonomy" id="1314776"/>
    <lineage>
        <taxon>Eukaryota</taxon>
        <taxon>Fungi</taxon>
        <taxon>Dikarya</taxon>
        <taxon>Basidiomycota</taxon>
        <taxon>Agaricomycotina</taxon>
        <taxon>Agaricomycetes</taxon>
        <taxon>Sistotremastrales</taxon>
        <taxon>Sistotremastraceae</taxon>
        <taxon>Sistotremastrum</taxon>
    </lineage>
</organism>
<dbReference type="Pfam" id="PF03914">
    <property type="entry name" value="CBF"/>
    <property type="match status" value="1"/>
</dbReference>
<comment type="function">
    <text evidence="5">Required for synthesis of 60S ribosomal subunits and the transport of pre-ribosomes from the nucleoplasm to the cytoplasm.</text>
</comment>
<keyword evidence="10" id="KW-1185">Reference proteome</keyword>
<feature type="domain" description="Nucleolar complex-associated protein 3 N-terminal" evidence="8">
    <location>
        <begin position="233"/>
        <end position="335"/>
    </location>
</feature>
<feature type="compositionally biased region" description="Basic and acidic residues" evidence="6">
    <location>
        <begin position="128"/>
        <end position="153"/>
    </location>
</feature>
<comment type="similarity">
    <text evidence="2 5">Belongs to the CBF/MAK21 family.</text>
</comment>
<feature type="domain" description="CCAAT-binding factor" evidence="7">
    <location>
        <begin position="606"/>
        <end position="782"/>
    </location>
</feature>
<gene>
    <name evidence="9" type="ORF">SISSUDRAFT_908466</name>
</gene>
<evidence type="ECO:0000313" key="9">
    <source>
        <dbReference type="EMBL" id="KZT36963.1"/>
    </source>
</evidence>
<evidence type="ECO:0000256" key="2">
    <source>
        <dbReference type="ARBA" id="ARBA00007797"/>
    </source>
</evidence>
<dbReference type="GO" id="GO:0003682">
    <property type="term" value="F:chromatin binding"/>
    <property type="evidence" value="ECO:0007669"/>
    <property type="project" value="TreeGrafter"/>
</dbReference>
<dbReference type="AlphaFoldDB" id="A0A166C191"/>
<evidence type="ECO:0000259" key="7">
    <source>
        <dbReference type="Pfam" id="PF03914"/>
    </source>
</evidence>
<dbReference type="PANTHER" id="PTHR14428:SF5">
    <property type="entry name" value="NUCLEOLAR COMPLEX PROTEIN 3 HOMOLOG"/>
    <property type="match status" value="1"/>
</dbReference>
<dbReference type="InterPro" id="IPR005612">
    <property type="entry name" value="CCAAT-binding_factor"/>
</dbReference>
<keyword evidence="5" id="KW-0690">Ribosome biogenesis</keyword>
<reference evidence="9 10" key="1">
    <citation type="journal article" date="2016" name="Mol. Biol. Evol.">
        <title>Comparative Genomics of Early-Diverging Mushroom-Forming Fungi Provides Insights into the Origins of Lignocellulose Decay Capabilities.</title>
        <authorList>
            <person name="Nagy L.G."/>
            <person name="Riley R."/>
            <person name="Tritt A."/>
            <person name="Adam C."/>
            <person name="Daum C."/>
            <person name="Floudas D."/>
            <person name="Sun H."/>
            <person name="Yadav J.S."/>
            <person name="Pangilinan J."/>
            <person name="Larsson K.H."/>
            <person name="Matsuura K."/>
            <person name="Barry K."/>
            <person name="Labutti K."/>
            <person name="Kuo R."/>
            <person name="Ohm R.A."/>
            <person name="Bhattacharya S.S."/>
            <person name="Shirouzu T."/>
            <person name="Yoshinaga Y."/>
            <person name="Martin F.M."/>
            <person name="Grigoriev I.V."/>
            <person name="Hibbett D.S."/>
        </authorList>
    </citation>
    <scope>NUCLEOTIDE SEQUENCE [LARGE SCALE GENOMIC DNA]</scope>
    <source>
        <strain evidence="9 10">HHB10207 ss-3</strain>
    </source>
</reference>
<feature type="compositionally biased region" description="Basic residues" evidence="6">
    <location>
        <begin position="475"/>
        <end position="493"/>
    </location>
</feature>
<name>A0A166C191_9AGAM</name>
<proteinExistence type="inferred from homology"/>
<feature type="compositionally biased region" description="Polar residues" evidence="6">
    <location>
        <begin position="117"/>
        <end position="127"/>
    </location>
</feature>